<proteinExistence type="predicted"/>
<dbReference type="PANTHER" id="PTHR43309">
    <property type="entry name" value="5-OXOPROLINASE SUBUNIT C"/>
    <property type="match status" value="1"/>
</dbReference>
<dbReference type="SUPFAM" id="SSF50891">
    <property type="entry name" value="Cyclophilin-like"/>
    <property type="match status" value="1"/>
</dbReference>
<organism evidence="5 6">
    <name type="scientific">Herbiconiux flava</name>
    <dbReference type="NCBI Taxonomy" id="881268"/>
    <lineage>
        <taxon>Bacteria</taxon>
        <taxon>Bacillati</taxon>
        <taxon>Actinomycetota</taxon>
        <taxon>Actinomycetes</taxon>
        <taxon>Micrococcales</taxon>
        <taxon>Microbacteriaceae</taxon>
        <taxon>Herbiconiux</taxon>
    </lineage>
</organism>
<dbReference type="NCBIfam" id="TIGR00724">
    <property type="entry name" value="urea_amlyse_rel"/>
    <property type="match status" value="1"/>
</dbReference>
<dbReference type="GO" id="GO:0016787">
    <property type="term" value="F:hydrolase activity"/>
    <property type="evidence" value="ECO:0007669"/>
    <property type="project" value="UniProtKB-KW"/>
</dbReference>
<dbReference type="Proteomes" id="UP000549913">
    <property type="component" value="Unassembled WGS sequence"/>
</dbReference>
<dbReference type="InterPro" id="IPR052708">
    <property type="entry name" value="PxpC"/>
</dbReference>
<dbReference type="PANTHER" id="PTHR43309:SF3">
    <property type="entry name" value="5-OXOPROLINASE SUBUNIT C"/>
    <property type="match status" value="1"/>
</dbReference>
<evidence type="ECO:0000256" key="2">
    <source>
        <dbReference type="ARBA" id="ARBA00022801"/>
    </source>
</evidence>
<dbReference type="InterPro" id="IPR029000">
    <property type="entry name" value="Cyclophilin-like_dom_sf"/>
</dbReference>
<keyword evidence="6" id="KW-1185">Reference proteome</keyword>
<evidence type="ECO:0000313" key="6">
    <source>
        <dbReference type="Proteomes" id="UP000549913"/>
    </source>
</evidence>
<dbReference type="RefSeq" id="WP_179548385.1">
    <property type="nucleotide sequence ID" value="NZ_BSEW01000002.1"/>
</dbReference>
<dbReference type="Pfam" id="PF02626">
    <property type="entry name" value="CT_A_B"/>
    <property type="match status" value="1"/>
</dbReference>
<name>A0A852SRC5_9MICO</name>
<accession>A0A852SRC5</accession>
<evidence type="ECO:0000313" key="5">
    <source>
        <dbReference type="EMBL" id="NYD71429.1"/>
    </source>
</evidence>
<dbReference type="SMART" id="SM00797">
    <property type="entry name" value="AHS2"/>
    <property type="match status" value="1"/>
</dbReference>
<reference evidence="5 6" key="1">
    <citation type="submission" date="2020-07" db="EMBL/GenBank/DDBJ databases">
        <title>Sequencing the genomes of 1000 actinobacteria strains.</title>
        <authorList>
            <person name="Klenk H.-P."/>
        </authorList>
    </citation>
    <scope>NUCLEOTIDE SEQUENCE [LARGE SCALE GENOMIC DNA]</scope>
    <source>
        <strain evidence="5 6">DSM 26474</strain>
    </source>
</reference>
<comment type="caution">
    <text evidence="5">The sequence shown here is derived from an EMBL/GenBank/DDBJ whole genome shotgun (WGS) entry which is preliminary data.</text>
</comment>
<keyword evidence="3" id="KW-0067">ATP-binding</keyword>
<gene>
    <name evidence="5" type="ORF">BJ984_002587</name>
</gene>
<dbReference type="GO" id="GO:0005524">
    <property type="term" value="F:ATP binding"/>
    <property type="evidence" value="ECO:0007669"/>
    <property type="project" value="UniProtKB-KW"/>
</dbReference>
<feature type="domain" description="Carboxyltransferase" evidence="4">
    <location>
        <begin position="28"/>
        <end position="298"/>
    </location>
</feature>
<sequence length="299" mass="29733">MPAEHAVEVLATGPLTLVQDAGRPGFAHLGVTGSGAADQGAYRAANRLVGNASGAAVLESVLGGIALRARGALLVAVTGASAEVVVERGGGRAAVEHPVGCSFTLGDGDVVRVGTPSAGLRTVLAVRGGFAVPPTLGSRSSDVLSGLGPAPLRAGEVLPVGDAAGEWPEATLLPSAIGWRPGWMLAVTPGPRAELAGDAGWPRLLATEWTVSPASNRVGVRLVGPPSSAEPGREALTLPSEGMVVGAVQLPPSGEPVVFLRDHPVTGGYPVIAVLTPEAVDVAAQLRPGDAVGFEAVGG</sequence>
<evidence type="ECO:0000259" key="4">
    <source>
        <dbReference type="SMART" id="SM00797"/>
    </source>
</evidence>
<keyword evidence="2" id="KW-0378">Hydrolase</keyword>
<dbReference type="AlphaFoldDB" id="A0A852SRC5"/>
<evidence type="ECO:0000256" key="3">
    <source>
        <dbReference type="ARBA" id="ARBA00022840"/>
    </source>
</evidence>
<dbReference type="InterPro" id="IPR003778">
    <property type="entry name" value="CT_A_B"/>
</dbReference>
<keyword evidence="1" id="KW-0547">Nucleotide-binding</keyword>
<dbReference type="Gene3D" id="2.40.100.10">
    <property type="entry name" value="Cyclophilin-like"/>
    <property type="match status" value="1"/>
</dbReference>
<protein>
    <submittedName>
        <fullName evidence="5">Biotin-dependent carboxylase-like uncharacterized protein</fullName>
    </submittedName>
</protein>
<dbReference type="EMBL" id="JACCBM010000001">
    <property type="protein sequence ID" value="NYD71429.1"/>
    <property type="molecule type" value="Genomic_DNA"/>
</dbReference>
<evidence type="ECO:0000256" key="1">
    <source>
        <dbReference type="ARBA" id="ARBA00022741"/>
    </source>
</evidence>